<dbReference type="PANTHER" id="PTHR16024">
    <property type="entry name" value="XK-RELATED PROTEIN"/>
    <property type="match status" value="1"/>
</dbReference>
<feature type="transmembrane region" description="Helical" evidence="7">
    <location>
        <begin position="7"/>
        <end position="24"/>
    </location>
</feature>
<dbReference type="GO" id="GO:0005886">
    <property type="term" value="C:plasma membrane"/>
    <property type="evidence" value="ECO:0007669"/>
    <property type="project" value="UniProtKB-SubCell"/>
</dbReference>
<feature type="transmembrane region" description="Helical" evidence="7">
    <location>
        <begin position="121"/>
        <end position="141"/>
    </location>
</feature>
<protein>
    <recommendedName>
        <fullName evidence="7">XK-related protein</fullName>
    </recommendedName>
</protein>
<evidence type="ECO:0000256" key="7">
    <source>
        <dbReference type="RuleBase" id="RU910716"/>
    </source>
</evidence>
<dbReference type="Proteomes" id="UP000014500">
    <property type="component" value="Unassembled WGS sequence"/>
</dbReference>
<dbReference type="GO" id="GO:0070782">
    <property type="term" value="P:phosphatidylserine exposure on apoptotic cell surface"/>
    <property type="evidence" value="ECO:0007669"/>
    <property type="project" value="TreeGrafter"/>
</dbReference>
<evidence type="ECO:0000256" key="4">
    <source>
        <dbReference type="ARBA" id="ARBA00022692"/>
    </source>
</evidence>
<dbReference type="PANTHER" id="PTHR16024:SF6">
    <property type="entry name" value="XK-RELATED PROTEIN"/>
    <property type="match status" value="1"/>
</dbReference>
<comment type="subcellular location">
    <subcellularLocation>
        <location evidence="1">Cell membrane</location>
        <topology evidence="1">Multi-pass membrane protein</topology>
    </subcellularLocation>
    <subcellularLocation>
        <location evidence="7">Membrane</location>
        <topology evidence="7">Multi-pass membrane protein</topology>
    </subcellularLocation>
</comment>
<evidence type="ECO:0000256" key="3">
    <source>
        <dbReference type="ARBA" id="ARBA00022475"/>
    </source>
</evidence>
<evidence type="ECO:0000313" key="9">
    <source>
        <dbReference type="Proteomes" id="UP000014500"/>
    </source>
</evidence>
<evidence type="ECO:0000313" key="8">
    <source>
        <dbReference type="EnsemblMetazoa" id="SMAR006449-PA"/>
    </source>
</evidence>
<keyword evidence="5 7" id="KW-1133">Transmembrane helix</keyword>
<sequence>MGKHGCIDLLSLVITLGVYYFLDMGSDLRLAFEFYNEGHYLRCWTIIGISAVAMYSLNAVGCYWENRDYGLTWRSCIFYFLPYGLLYQRIRFLAILLPVVFYKDIEIKGYNIDHLILREDWKAVILALIQIFASNGLNIVWQMHSLLQDSIQVDSIQFWTKSSVAVSILSCSLALTDYHLVRRIVLGVEKYGKYTLLAFCLTHISTICVLAARFISITLILTSWLYYVFIVIIVIHWIVSLIALIKCELNLFHDIEIENSSDESSIRTHIRTVNLSETKSCALWGSWYFTIDLENTWHLGFLIGTIVLNVVGVLTCFILWIIFLEQKSLTVANEIEVNKILDFYNFSLKNIFSSPIGIWITKLQMLELLLLKYEHLLCLHLFLKSMFADSGGKFTNSSVLGPPKQITVLCNVNKYTEKK</sequence>
<feature type="transmembrane region" description="Helical" evidence="7">
    <location>
        <begin position="76"/>
        <end position="101"/>
    </location>
</feature>
<dbReference type="AlphaFoldDB" id="T1IYY1"/>
<feature type="transmembrane region" description="Helical" evidence="7">
    <location>
        <begin position="224"/>
        <end position="245"/>
    </location>
</feature>
<evidence type="ECO:0000256" key="5">
    <source>
        <dbReference type="ARBA" id="ARBA00022989"/>
    </source>
</evidence>
<evidence type="ECO:0000256" key="1">
    <source>
        <dbReference type="ARBA" id="ARBA00004651"/>
    </source>
</evidence>
<dbReference type="GO" id="GO:0043652">
    <property type="term" value="P:engulfment of apoptotic cell"/>
    <property type="evidence" value="ECO:0007669"/>
    <property type="project" value="TreeGrafter"/>
</dbReference>
<reference evidence="8" key="2">
    <citation type="submission" date="2015-02" db="UniProtKB">
        <authorList>
            <consortium name="EnsemblMetazoa"/>
        </authorList>
    </citation>
    <scope>IDENTIFICATION</scope>
</reference>
<dbReference type="InterPro" id="IPR018629">
    <property type="entry name" value="XK-rel"/>
</dbReference>
<organism evidence="8 9">
    <name type="scientific">Strigamia maritima</name>
    <name type="common">European centipede</name>
    <name type="synonym">Geophilus maritimus</name>
    <dbReference type="NCBI Taxonomy" id="126957"/>
    <lineage>
        <taxon>Eukaryota</taxon>
        <taxon>Metazoa</taxon>
        <taxon>Ecdysozoa</taxon>
        <taxon>Arthropoda</taxon>
        <taxon>Myriapoda</taxon>
        <taxon>Chilopoda</taxon>
        <taxon>Pleurostigmophora</taxon>
        <taxon>Geophilomorpha</taxon>
        <taxon>Linotaeniidae</taxon>
        <taxon>Strigamia</taxon>
    </lineage>
</organism>
<proteinExistence type="inferred from homology"/>
<keyword evidence="6 7" id="KW-0472">Membrane</keyword>
<dbReference type="EnsemblMetazoa" id="SMAR006449-RA">
    <property type="protein sequence ID" value="SMAR006449-PA"/>
    <property type="gene ID" value="SMAR006449"/>
</dbReference>
<reference evidence="9" key="1">
    <citation type="submission" date="2011-05" db="EMBL/GenBank/DDBJ databases">
        <authorList>
            <person name="Richards S.R."/>
            <person name="Qu J."/>
            <person name="Jiang H."/>
            <person name="Jhangiani S.N."/>
            <person name="Agravi P."/>
            <person name="Goodspeed R."/>
            <person name="Gross S."/>
            <person name="Mandapat C."/>
            <person name="Jackson L."/>
            <person name="Mathew T."/>
            <person name="Pu L."/>
            <person name="Thornton R."/>
            <person name="Saada N."/>
            <person name="Wilczek-Boney K.B."/>
            <person name="Lee S."/>
            <person name="Kovar C."/>
            <person name="Wu Y."/>
            <person name="Scherer S.E."/>
            <person name="Worley K.C."/>
            <person name="Muzny D.M."/>
            <person name="Gibbs R."/>
        </authorList>
    </citation>
    <scope>NUCLEOTIDE SEQUENCE</scope>
    <source>
        <strain evidence="9">Brora</strain>
    </source>
</reference>
<evidence type="ECO:0000256" key="6">
    <source>
        <dbReference type="ARBA" id="ARBA00023136"/>
    </source>
</evidence>
<dbReference type="InterPro" id="IPR050895">
    <property type="entry name" value="XK-related_scramblase"/>
</dbReference>
<dbReference type="Pfam" id="PF09815">
    <property type="entry name" value="XK-related"/>
    <property type="match status" value="1"/>
</dbReference>
<name>T1IYY1_STRMM</name>
<keyword evidence="4 7" id="KW-0812">Transmembrane</keyword>
<comment type="similarity">
    <text evidence="2 7">Belongs to the XK family.</text>
</comment>
<accession>T1IYY1</accession>
<keyword evidence="3" id="KW-1003">Cell membrane</keyword>
<dbReference type="EMBL" id="JH431701">
    <property type="status" value="NOT_ANNOTATED_CDS"/>
    <property type="molecule type" value="Genomic_DNA"/>
</dbReference>
<feature type="transmembrane region" description="Helical" evidence="7">
    <location>
        <begin position="297"/>
        <end position="323"/>
    </location>
</feature>
<keyword evidence="9" id="KW-1185">Reference proteome</keyword>
<feature type="transmembrane region" description="Helical" evidence="7">
    <location>
        <begin position="193"/>
        <end position="212"/>
    </location>
</feature>
<dbReference type="HOGENOM" id="CLU_656080_0_0_1"/>
<feature type="transmembrane region" description="Helical" evidence="7">
    <location>
        <begin position="44"/>
        <end position="64"/>
    </location>
</feature>
<dbReference type="GO" id="GO:1902742">
    <property type="term" value="P:apoptotic process involved in development"/>
    <property type="evidence" value="ECO:0007669"/>
    <property type="project" value="TreeGrafter"/>
</dbReference>
<evidence type="ECO:0000256" key="2">
    <source>
        <dbReference type="ARBA" id="ARBA00008789"/>
    </source>
</evidence>